<evidence type="ECO:0000313" key="1">
    <source>
        <dbReference type="EMBL" id="KAI5669533.1"/>
    </source>
</evidence>
<accession>A0ACC0BAG4</accession>
<proteinExistence type="predicted"/>
<sequence>MESPEIMKNPLKRSYETIETKPEFVEPMDVDKDEKFLPRQYQMEAFEVAMKRNTIAVLETGAGKTLIAVMMIKEIGKSIKLSDEKKVIIFLAPTVHLVHQQYEFIKFHTELGVEEYYGAKGIDQWNSKTWEKEVAKHDVLVMTPQILLDALRKAFMTLSTVCLIIIDECHCAAGNHPYTKIMKEFYHKSGNKPKIFGMTASPVIRKGVRSDKDCEGQLLELESLLDSQIYTIENREELDEVIPSAKEICRFYDPMSSNLKLKEKLDGSWSKFHAVFLDLQSSLPVQYRDSENKYEMLRKRFSSDHAKILCCLEDLGLAGAYEAVKICIENAPNDKEERDFYKKSSLQYRYYLEEVLSIIEESLPQDHEELLDVHCNYSKNIPLGYISSKLNELLDIFKSFGEASQVLCLIFVDRIITAKVIERLIKKITYLSHFTVSYITGSNSSVDALAPCAAKETLESFREGKVNLLFATDVVEEGIHVPDCSSVVRFDLPKTVRSYVQSRGRARQNGSQYIVMLERGNLKQREDMFQLIRSEFSMTNTTAKRDPDASVKKACITKDTDTYHVEATGASITADSSVNVIHRYCGKLPGDKYFIPQPKFRYLLVGNLYQCELTLPPNAAFRTISGPESRSTHLAKQLACLEACKKLHQIGALNDHLLPFNEEPAQNNSRPNSKASTSGAGTTKRKELHGTTSITMLSGSWLDKKDGVFFESYKIDFTCNIAAQRYSSFALLIESKLEKDVGNIELELFLLSKFVASSVSACGRIYLQGEQVTKAKCFQEFFFNGLFGKLFIKSSGERKLLFQTEEVLWDPSNIYLLVPLDPSKDESEPFGINWKGIESSVSAVDFLKQHAWLSVEQSESNRKNVLMDRPELTGNGLENRKVIHLANKSVSVTDLKDMVVVAIHTGRIYTILEAVDKTSESCFDGNSDAVPSNYSSFSDYFCRKYGIILVHPGQPLLLLKQSHNAHNLLVDFRKEWTSNEKSSHGEGDPVAQKPRTYVHIPPELLVSIEVTTDILKAFYLLPSVMHRLESLMLASQLRKDIASDSHNFHISSSLILEALTTMGCSESFSMERLELLGDSVLKYVVSCHLFLNYPEKHEGKLSSERSSAVCNSTLHKLGINRKLQGYIRDNAFLPRRWTAPGQRSIRLFPCEHGVNTPEVPLVEKFITEDTKVIVGKCCDNGHRWMVSKTISDCVEALIGAYYVGGGLTAAIHLMNWLGMDVQLEPSLVDKAITSASLHSYSPKIEHIQSLEMQLDYEFVVKGFLLEAITHGTEEQDGGLCYQRLEFLGDSVMDILITWYLYQNHSDIDPGELTDLRSASVNNDNFALAAVRNNLHLHLQHCSGFLEGQISKYVHAVSESSDDMELLQSTKAPKVLGDLVESIAGAVLIDSNLNLDVVWRIFKPLLPPIVTPDKLELPPRRELNELCDSLGYFVKESCTVKGDGVQAELSLQLEEARLVGNGFGQTKKAAKGQAALQLLKKLEKRGILKPKHKKEETSAICIQENNEDIGNKSCKKQKIVELAGDPSSGSKPEIPVLAPISTKKGGPRTSLFDLCKNLQWPMPDFQYIEHKSRTPIVFGEGSEQRTGFNSFESQIKLTIPNSGVLEVTGDPRADKKSASDSAALRMLDELEEQGKIIITKE</sequence>
<reference evidence="2" key="1">
    <citation type="journal article" date="2023" name="Nat. Plants">
        <title>Single-cell RNA sequencing provides a high-resolution roadmap for understanding the multicellular compartmentation of specialized metabolism.</title>
        <authorList>
            <person name="Sun S."/>
            <person name="Shen X."/>
            <person name="Li Y."/>
            <person name="Li Y."/>
            <person name="Wang S."/>
            <person name="Li R."/>
            <person name="Zhang H."/>
            <person name="Shen G."/>
            <person name="Guo B."/>
            <person name="Wei J."/>
            <person name="Xu J."/>
            <person name="St-Pierre B."/>
            <person name="Chen S."/>
            <person name="Sun C."/>
        </authorList>
    </citation>
    <scope>NUCLEOTIDE SEQUENCE [LARGE SCALE GENOMIC DNA]</scope>
</reference>
<evidence type="ECO:0000313" key="2">
    <source>
        <dbReference type="Proteomes" id="UP001060085"/>
    </source>
</evidence>
<protein>
    <submittedName>
        <fullName evidence="1">Uncharacterized protein</fullName>
    </submittedName>
</protein>
<dbReference type="EMBL" id="CM044704">
    <property type="protein sequence ID" value="KAI5669533.1"/>
    <property type="molecule type" value="Genomic_DNA"/>
</dbReference>
<keyword evidence="2" id="KW-1185">Reference proteome</keyword>
<organism evidence="1 2">
    <name type="scientific">Catharanthus roseus</name>
    <name type="common">Madagascar periwinkle</name>
    <name type="synonym">Vinca rosea</name>
    <dbReference type="NCBI Taxonomy" id="4058"/>
    <lineage>
        <taxon>Eukaryota</taxon>
        <taxon>Viridiplantae</taxon>
        <taxon>Streptophyta</taxon>
        <taxon>Embryophyta</taxon>
        <taxon>Tracheophyta</taxon>
        <taxon>Spermatophyta</taxon>
        <taxon>Magnoliopsida</taxon>
        <taxon>eudicotyledons</taxon>
        <taxon>Gunneridae</taxon>
        <taxon>Pentapetalae</taxon>
        <taxon>asterids</taxon>
        <taxon>lamiids</taxon>
        <taxon>Gentianales</taxon>
        <taxon>Apocynaceae</taxon>
        <taxon>Rauvolfioideae</taxon>
        <taxon>Vinceae</taxon>
        <taxon>Catharanthinae</taxon>
        <taxon>Catharanthus</taxon>
    </lineage>
</organism>
<name>A0ACC0BAG4_CATRO</name>
<dbReference type="Proteomes" id="UP001060085">
    <property type="component" value="Linkage Group LG04"/>
</dbReference>
<gene>
    <name evidence="1" type="ORF">M9H77_19386</name>
</gene>
<comment type="caution">
    <text evidence="1">The sequence shown here is derived from an EMBL/GenBank/DDBJ whole genome shotgun (WGS) entry which is preliminary data.</text>
</comment>